<keyword evidence="1" id="KW-0812">Transmembrane</keyword>
<feature type="transmembrane region" description="Helical" evidence="1">
    <location>
        <begin position="549"/>
        <end position="567"/>
    </location>
</feature>
<feature type="transmembrane region" description="Helical" evidence="1">
    <location>
        <begin position="899"/>
        <end position="916"/>
    </location>
</feature>
<accession>A0ABN0JKC9</accession>
<feature type="transmembrane region" description="Helical" evidence="1">
    <location>
        <begin position="635"/>
        <end position="653"/>
    </location>
</feature>
<protein>
    <recommendedName>
        <fullName evidence="4">DUF2339 domain-containing protein</fullName>
    </recommendedName>
</protein>
<feature type="transmembrane region" description="Helical" evidence="1">
    <location>
        <begin position="603"/>
        <end position="623"/>
    </location>
</feature>
<evidence type="ECO:0008006" key="4">
    <source>
        <dbReference type="Google" id="ProtNLM"/>
    </source>
</evidence>
<feature type="transmembrane region" description="Helical" evidence="1">
    <location>
        <begin position="71"/>
        <end position="89"/>
    </location>
</feature>
<comment type="caution">
    <text evidence="2">The sequence shown here is derived from an EMBL/GenBank/DDBJ whole genome shotgun (WGS) entry which is preliminary data.</text>
</comment>
<feature type="transmembrane region" description="Helical" evidence="1">
    <location>
        <begin position="665"/>
        <end position="687"/>
    </location>
</feature>
<feature type="transmembrane region" description="Helical" evidence="1">
    <location>
        <begin position="212"/>
        <end position="231"/>
    </location>
</feature>
<dbReference type="PROSITE" id="PS51257">
    <property type="entry name" value="PROKAR_LIPOPROTEIN"/>
    <property type="match status" value="1"/>
</dbReference>
<feature type="transmembrane region" description="Helical" evidence="1">
    <location>
        <begin position="470"/>
        <end position="489"/>
    </location>
</feature>
<reference evidence="3" key="1">
    <citation type="submission" date="2013-02" db="EMBL/GenBank/DDBJ databases">
        <title>The Genome Sequence of Acinetobacter sp. NIPH 236.</title>
        <authorList>
            <consortium name="The Broad Institute Genome Sequencing Platform"/>
            <consortium name="The Broad Institute Genome Sequencing Center for Infectious Disease"/>
            <person name="Cerqueira G."/>
            <person name="Feldgarden M."/>
            <person name="Courvalin P."/>
            <person name="Perichon B."/>
            <person name="Grillot-Courvalin C."/>
            <person name="Clermont D."/>
            <person name="Rocha E."/>
            <person name="Yoon E.-J."/>
            <person name="Nemec A."/>
            <person name="Walker B."/>
            <person name="Young S.K."/>
            <person name="Zeng Q."/>
            <person name="Gargeya S."/>
            <person name="Fitzgerald M."/>
            <person name="Haas B."/>
            <person name="Abouelleil A."/>
            <person name="Alvarado L."/>
            <person name="Arachchi H.M."/>
            <person name="Berlin A.M."/>
            <person name="Chapman S.B."/>
            <person name="Dewar J."/>
            <person name="Goldberg J."/>
            <person name="Griggs A."/>
            <person name="Gujja S."/>
            <person name="Hansen M."/>
            <person name="Howarth C."/>
            <person name="Imamovic A."/>
            <person name="Larimer J."/>
            <person name="McCowan C."/>
            <person name="Murphy C."/>
            <person name="Neiman D."/>
            <person name="Pearson M."/>
            <person name="Priest M."/>
            <person name="Roberts A."/>
            <person name="Saif S."/>
            <person name="Shea T."/>
            <person name="Sisk P."/>
            <person name="Sykes S."/>
            <person name="Wortman J."/>
            <person name="Nusbaum C."/>
            <person name="Birren B."/>
        </authorList>
    </citation>
    <scope>NUCLEOTIDE SEQUENCE [LARGE SCALE GENOMIC DNA]</scope>
    <source>
        <strain evidence="3">NIPH 236</strain>
    </source>
</reference>
<feature type="transmembrane region" description="Helical" evidence="1">
    <location>
        <begin position="795"/>
        <end position="819"/>
    </location>
</feature>
<feature type="transmembrane region" description="Helical" evidence="1">
    <location>
        <begin position="319"/>
        <end position="337"/>
    </location>
</feature>
<feature type="transmembrane region" description="Helical" evidence="1">
    <location>
        <begin position="32"/>
        <end position="50"/>
    </location>
</feature>
<feature type="transmembrane region" description="Helical" evidence="1">
    <location>
        <begin position="721"/>
        <end position="739"/>
    </location>
</feature>
<feature type="transmembrane region" description="Helical" evidence="1">
    <location>
        <begin position="95"/>
        <end position="115"/>
    </location>
</feature>
<feature type="transmembrane region" description="Helical" evidence="1">
    <location>
        <begin position="773"/>
        <end position="789"/>
    </location>
</feature>
<keyword evidence="3" id="KW-1185">Reference proteome</keyword>
<organism evidence="2 3">
    <name type="scientific">Acinetobacter modestus</name>
    <dbReference type="NCBI Taxonomy" id="1776740"/>
    <lineage>
        <taxon>Bacteria</taxon>
        <taxon>Pseudomonadati</taxon>
        <taxon>Pseudomonadota</taxon>
        <taxon>Gammaproteobacteria</taxon>
        <taxon>Moraxellales</taxon>
        <taxon>Moraxellaceae</taxon>
        <taxon>Acinetobacter</taxon>
    </lineage>
</organism>
<dbReference type="Proteomes" id="UP000013190">
    <property type="component" value="Unassembled WGS sequence"/>
</dbReference>
<feature type="transmembrane region" description="Helical" evidence="1">
    <location>
        <begin position="443"/>
        <end position="464"/>
    </location>
</feature>
<feature type="transmembrane region" description="Helical" evidence="1">
    <location>
        <begin position="928"/>
        <end position="947"/>
    </location>
</feature>
<feature type="transmembrane region" description="Helical" evidence="1">
    <location>
        <begin position="237"/>
        <end position="259"/>
    </location>
</feature>
<feature type="transmembrane region" description="Helical" evidence="1">
    <location>
        <begin position="372"/>
        <end position="390"/>
    </location>
</feature>
<keyword evidence="1" id="KW-0472">Membrane</keyword>
<dbReference type="EMBL" id="APOJ01000031">
    <property type="protein sequence ID" value="ENU25779.1"/>
    <property type="molecule type" value="Genomic_DNA"/>
</dbReference>
<feature type="transmembrane region" description="Helical" evidence="1">
    <location>
        <begin position="7"/>
        <end position="26"/>
    </location>
</feature>
<evidence type="ECO:0000313" key="2">
    <source>
        <dbReference type="EMBL" id="ENU25779.1"/>
    </source>
</evidence>
<dbReference type="PANTHER" id="PTHR38434">
    <property type="entry name" value="BLL2549 PROTEIN"/>
    <property type="match status" value="1"/>
</dbReference>
<dbReference type="GeneID" id="92836457"/>
<proteinExistence type="predicted"/>
<gene>
    <name evidence="2" type="ORF">F992_03113</name>
</gene>
<feature type="transmembrane region" description="Helical" evidence="1">
    <location>
        <begin position="266"/>
        <end position="285"/>
    </location>
</feature>
<dbReference type="Pfam" id="PF10101">
    <property type="entry name" value="DUF2339"/>
    <property type="match status" value="1"/>
</dbReference>
<evidence type="ECO:0000256" key="1">
    <source>
        <dbReference type="SAM" id="Phobius"/>
    </source>
</evidence>
<feature type="transmembrane region" description="Helical" evidence="1">
    <location>
        <begin position="396"/>
        <end position="413"/>
    </location>
</feature>
<feature type="transmembrane region" description="Helical" evidence="1">
    <location>
        <begin position="693"/>
        <end position="712"/>
    </location>
</feature>
<dbReference type="PANTHER" id="PTHR38434:SF1">
    <property type="entry name" value="BLL2549 PROTEIN"/>
    <property type="match status" value="1"/>
</dbReference>
<feature type="transmembrane region" description="Helical" evidence="1">
    <location>
        <begin position="521"/>
        <end position="540"/>
    </location>
</feature>
<dbReference type="RefSeq" id="WP_004664241.1">
    <property type="nucleotide sequence ID" value="NZ_BMDV01000008.1"/>
</dbReference>
<feature type="transmembrane region" description="Helical" evidence="1">
    <location>
        <begin position="872"/>
        <end position="890"/>
    </location>
</feature>
<feature type="transmembrane region" description="Helical" evidence="1">
    <location>
        <begin position="496"/>
        <end position="515"/>
    </location>
</feature>
<evidence type="ECO:0000313" key="3">
    <source>
        <dbReference type="Proteomes" id="UP000013190"/>
    </source>
</evidence>
<feature type="transmembrane region" description="Helical" evidence="1">
    <location>
        <begin position="831"/>
        <end position="852"/>
    </location>
</feature>
<feature type="transmembrane region" description="Helical" evidence="1">
    <location>
        <begin position="343"/>
        <end position="363"/>
    </location>
</feature>
<feature type="transmembrane region" description="Helical" evidence="1">
    <location>
        <begin position="745"/>
        <end position="761"/>
    </location>
</feature>
<name>A0ABN0JKC9_9GAMM</name>
<dbReference type="InterPro" id="IPR019286">
    <property type="entry name" value="DUF2339_TM"/>
</dbReference>
<feature type="transmembrane region" description="Helical" evidence="1">
    <location>
        <begin position="573"/>
        <end position="591"/>
    </location>
</feature>
<reference evidence="2 3" key="2">
    <citation type="journal article" date="2016" name="Int. J. Syst. Evol. Microbiol.">
        <title>Taxonomy of haemolytic and/or proteolytic strains of the genus Acinetobacter with the proposal of Acinetobacter courvalinii sp. nov. (genomic species 14 sensu Bouvet &amp; Jeanjean), Acinetobacter dispersus sp. nov. (genomic species 17), Acinetobacter modestus sp. nov., Acinetobacter proteolyticus sp. nov. and Acinetobacter vivianii sp. nov.</title>
        <authorList>
            <person name="Nemec A."/>
            <person name="Radolfova-Krizova L."/>
            <person name="Maixnerova M."/>
            <person name="Vrestiakova E."/>
            <person name="Jezek P."/>
            <person name="Sedo O."/>
        </authorList>
    </citation>
    <scope>NUCLEOTIDE SEQUENCE [LARGE SCALE GENOMIC DNA]</scope>
    <source>
        <strain evidence="2 3">NIPH 236</strain>
    </source>
</reference>
<feature type="transmembrane region" description="Helical" evidence="1">
    <location>
        <begin position="291"/>
        <end position="312"/>
    </location>
</feature>
<sequence length="958" mass="107101">MYKKNKQGIIIVLVALTVLLACAIAFQWHGAIVAATIGLTVVIVHVISEIHQRLRQLEQVAPSFFAQSANINGQKIIIYAAALVALFAYANTWMWLAGSALLVLMLCLIQTISAFQTRLTHLEQYANVEPDIEALAQQKINAQNIERYLDEAKKTEAQTPVFEQHPAWMKADYQAIPNQNSQSPIDFEHQATTQTVSWWQPALDWMMHGNPILRVAVAILMVGVVLLLRFASEHWQLSLGVKLSFIAIAGVITTIAGYLLQKKNQLFAVALQGVGLAVVFLTLIFSHHFAVIASLSTASILFVILLLATVYLSLKQQALYLAMLALSMAYLAPLVIPQNHPDVIFLFGYYFLINLAVAAVNFIQPWKILHQIAFFATMFIGGATIGIYAKTYQFDTLDIILWLHIALFIWLSIRYSQLMLRTQTQDTSIDRTVPQSRQRLQPILDVGLIFSVPVLGFSLHAYLMHNSTQALTWGAVALAIVYIALNLWIKRRHPQLSILAKSFFILAVVFTALIFPLAKGAHWTSTGWVIQGTALIVWGVTERYRLSRYVGVVLVLLSSVALIFQVWSNDHFPILSTVIYAIAQFISAYYLSNYQQVEKYFSARMLSGIFLALGMYAGAIAGVELMRWQQYGLSPYLAIAVLLLASFNLAVHFTSRLQWDNVQLILLGSLLFLLYGESFAENVYVLLHWSSKLNQVSFAVASVVLALILITLKSTTSKESLIIWSSLLWLGLASIGLSIFPIMPLIGLAIIPVLYGMFLITTKNTQLIQQIPVLSLSLVWLILISLDIHSAEQYYFLPLLNLTDLFSLLIFIGLIWIVYRYKLSDEHSIEWGFKVTTILVGLLVLSSIVVRAMHYYLATPLWGIEIWSNGDVQLSLTLLWVILAFILMTFSSRRHIRQIWFVGAALLAIVVAKLLLLDLSQSGTLTRVISFIGSGAIMLVIAYIAPLPPAISDTQKES</sequence>
<keyword evidence="1" id="KW-1133">Transmembrane helix</keyword>